<dbReference type="RefSeq" id="WP_120735483.1">
    <property type="nucleotide sequence ID" value="NZ_CP032568.1"/>
</dbReference>
<organism evidence="6 7">
    <name type="scientific">Nocardia yunnanensis</name>
    <dbReference type="NCBI Taxonomy" id="2382165"/>
    <lineage>
        <taxon>Bacteria</taxon>
        <taxon>Bacillati</taxon>
        <taxon>Actinomycetota</taxon>
        <taxon>Actinomycetes</taxon>
        <taxon>Mycobacteriales</taxon>
        <taxon>Nocardiaceae</taxon>
        <taxon>Nocardia</taxon>
    </lineage>
</organism>
<dbReference type="AlphaFoldDB" id="A0A386Z8R1"/>
<dbReference type="SUPFAM" id="SSF48498">
    <property type="entry name" value="Tetracyclin repressor-like, C-terminal domain"/>
    <property type="match status" value="1"/>
</dbReference>
<dbReference type="InterPro" id="IPR039536">
    <property type="entry name" value="TetR_C_Proteobacteria"/>
</dbReference>
<evidence type="ECO:0000256" key="3">
    <source>
        <dbReference type="ARBA" id="ARBA00023163"/>
    </source>
</evidence>
<gene>
    <name evidence="6" type="ORF">D7D52_06445</name>
</gene>
<evidence type="ECO:0000256" key="1">
    <source>
        <dbReference type="ARBA" id="ARBA00023015"/>
    </source>
</evidence>
<dbReference type="EMBL" id="CP032568">
    <property type="protein sequence ID" value="AYF73553.1"/>
    <property type="molecule type" value="Genomic_DNA"/>
</dbReference>
<accession>A0A386Z8R1</accession>
<feature type="domain" description="HTH tetR-type" evidence="5">
    <location>
        <begin position="11"/>
        <end position="71"/>
    </location>
</feature>
<dbReference type="SUPFAM" id="SSF46689">
    <property type="entry name" value="Homeodomain-like"/>
    <property type="match status" value="1"/>
</dbReference>
<dbReference type="PANTHER" id="PTHR30055">
    <property type="entry name" value="HTH-TYPE TRANSCRIPTIONAL REGULATOR RUTR"/>
    <property type="match status" value="1"/>
</dbReference>
<dbReference type="InterPro" id="IPR009057">
    <property type="entry name" value="Homeodomain-like_sf"/>
</dbReference>
<dbReference type="GO" id="GO:0000976">
    <property type="term" value="F:transcription cis-regulatory region binding"/>
    <property type="evidence" value="ECO:0007669"/>
    <property type="project" value="TreeGrafter"/>
</dbReference>
<proteinExistence type="predicted"/>
<dbReference type="PANTHER" id="PTHR30055:SF146">
    <property type="entry name" value="HTH-TYPE TRANSCRIPTIONAL DUAL REGULATOR CECR"/>
    <property type="match status" value="1"/>
</dbReference>
<evidence type="ECO:0000259" key="5">
    <source>
        <dbReference type="PROSITE" id="PS50977"/>
    </source>
</evidence>
<dbReference type="PROSITE" id="PS50977">
    <property type="entry name" value="HTH_TETR_2"/>
    <property type="match status" value="1"/>
</dbReference>
<dbReference type="GO" id="GO:0045892">
    <property type="term" value="P:negative regulation of DNA-templated transcription"/>
    <property type="evidence" value="ECO:0007669"/>
    <property type="project" value="UniProtKB-ARBA"/>
</dbReference>
<dbReference type="OrthoDB" id="7186128at2"/>
<keyword evidence="2 4" id="KW-0238">DNA-binding</keyword>
<sequence length="213" mass="22859">MTTARASRGRIDKRQAILDAALTVFARRGYAQACVQEIADTAAVAKPTVYNHLTDKENLFREAISAAADTVGAVAETALEPLRAPGADLGAALGETAVLLLRTCSDERALALHRLTYAQAADFPDLVDTVLRRTTIRLRETLADRLARLALAGRLRHSDPTVAAEQFLALLSGPLEARTHQGNRAISAAELQAIAEAATDTFLRAYLAREETA</sequence>
<evidence type="ECO:0000256" key="4">
    <source>
        <dbReference type="PROSITE-ProRule" id="PRU00335"/>
    </source>
</evidence>
<dbReference type="InterPro" id="IPR001647">
    <property type="entry name" value="HTH_TetR"/>
</dbReference>
<name>A0A386Z8R1_9NOCA</name>
<dbReference type="KEGG" id="nyu:D7D52_06445"/>
<dbReference type="GO" id="GO:0003700">
    <property type="term" value="F:DNA-binding transcription factor activity"/>
    <property type="evidence" value="ECO:0007669"/>
    <property type="project" value="TreeGrafter"/>
</dbReference>
<reference evidence="6 7" key="1">
    <citation type="submission" date="2018-09" db="EMBL/GenBank/DDBJ databases">
        <title>Nocardia yunnanensis sp. nov., an actinomycete isolated from a soil sample.</title>
        <authorList>
            <person name="Zhang J."/>
        </authorList>
    </citation>
    <scope>NUCLEOTIDE SEQUENCE [LARGE SCALE GENOMIC DNA]</scope>
    <source>
        <strain evidence="6 7">CFHS0054</strain>
    </source>
</reference>
<feature type="DNA-binding region" description="H-T-H motif" evidence="4">
    <location>
        <begin position="34"/>
        <end position="53"/>
    </location>
</feature>
<keyword evidence="3" id="KW-0804">Transcription</keyword>
<dbReference type="FunFam" id="1.10.10.60:FF:000141">
    <property type="entry name" value="TetR family transcriptional regulator"/>
    <property type="match status" value="1"/>
</dbReference>
<dbReference type="Proteomes" id="UP000267164">
    <property type="component" value="Chromosome"/>
</dbReference>
<keyword evidence="1" id="KW-0805">Transcription regulation</keyword>
<keyword evidence="7" id="KW-1185">Reference proteome</keyword>
<protein>
    <submittedName>
        <fullName evidence="6">TetR/AcrR family transcriptional regulator</fullName>
    </submittedName>
</protein>
<dbReference type="Gene3D" id="1.10.10.60">
    <property type="entry name" value="Homeodomain-like"/>
    <property type="match status" value="1"/>
</dbReference>
<dbReference type="PRINTS" id="PR00455">
    <property type="entry name" value="HTHTETR"/>
</dbReference>
<dbReference type="InterPro" id="IPR036271">
    <property type="entry name" value="Tet_transcr_reg_TetR-rel_C_sf"/>
</dbReference>
<evidence type="ECO:0000313" key="7">
    <source>
        <dbReference type="Proteomes" id="UP000267164"/>
    </source>
</evidence>
<dbReference type="Pfam" id="PF14246">
    <property type="entry name" value="TetR_C_7"/>
    <property type="match status" value="1"/>
</dbReference>
<evidence type="ECO:0000313" key="6">
    <source>
        <dbReference type="EMBL" id="AYF73553.1"/>
    </source>
</evidence>
<evidence type="ECO:0000256" key="2">
    <source>
        <dbReference type="ARBA" id="ARBA00023125"/>
    </source>
</evidence>
<dbReference type="Pfam" id="PF00440">
    <property type="entry name" value="TetR_N"/>
    <property type="match status" value="1"/>
</dbReference>
<dbReference type="InterPro" id="IPR050109">
    <property type="entry name" value="HTH-type_TetR-like_transc_reg"/>
</dbReference>
<dbReference type="Gene3D" id="1.10.357.10">
    <property type="entry name" value="Tetracycline Repressor, domain 2"/>
    <property type="match status" value="1"/>
</dbReference>